<dbReference type="Proteomes" id="UP000594468">
    <property type="component" value="Chromosome"/>
</dbReference>
<keyword evidence="3" id="KW-0813">Transport</keyword>
<gene>
    <name evidence="11" type="ORF">G4Y79_03005</name>
</gene>
<feature type="domain" description="ABC transporter" evidence="10">
    <location>
        <begin position="8"/>
        <end position="268"/>
    </location>
</feature>
<evidence type="ECO:0000256" key="4">
    <source>
        <dbReference type="ARBA" id="ARBA00022475"/>
    </source>
</evidence>
<reference evidence="11 12" key="1">
    <citation type="submission" date="2020-02" db="EMBL/GenBank/DDBJ databases">
        <authorList>
            <person name="Zheng R.K."/>
            <person name="Sun C.M."/>
        </authorList>
    </citation>
    <scope>NUCLEOTIDE SEQUENCE [LARGE SCALE GENOMIC DNA]</scope>
    <source>
        <strain evidence="12">rifampicinis</strain>
    </source>
</reference>
<dbReference type="InterPro" id="IPR027417">
    <property type="entry name" value="P-loop_NTPase"/>
</dbReference>
<dbReference type="InterPro" id="IPR003439">
    <property type="entry name" value="ABC_transporter-like_ATP-bd"/>
</dbReference>
<evidence type="ECO:0000313" key="12">
    <source>
        <dbReference type="Proteomes" id="UP000594468"/>
    </source>
</evidence>
<evidence type="ECO:0000256" key="8">
    <source>
        <dbReference type="ARBA" id="ARBA00022967"/>
    </source>
</evidence>
<dbReference type="PROSITE" id="PS50893">
    <property type="entry name" value="ABC_TRANSPORTER_2"/>
    <property type="match status" value="1"/>
</dbReference>
<comment type="subcellular location">
    <subcellularLocation>
        <location evidence="1">Cell membrane</location>
        <topology evidence="1">Peripheral membrane protein</topology>
    </subcellularLocation>
</comment>
<dbReference type="Pfam" id="PF08352">
    <property type="entry name" value="oligo_HPY"/>
    <property type="match status" value="1"/>
</dbReference>
<evidence type="ECO:0000259" key="10">
    <source>
        <dbReference type="PROSITE" id="PS50893"/>
    </source>
</evidence>
<dbReference type="GO" id="GO:0015833">
    <property type="term" value="P:peptide transport"/>
    <property type="evidence" value="ECO:0007669"/>
    <property type="project" value="InterPro"/>
</dbReference>
<keyword evidence="9" id="KW-0472">Membrane</keyword>
<protein>
    <submittedName>
        <fullName evidence="11">ABC transporter ATP-binding protein</fullName>
    </submittedName>
</protein>
<dbReference type="PANTHER" id="PTHR43297">
    <property type="entry name" value="OLIGOPEPTIDE TRANSPORT ATP-BINDING PROTEIN APPD"/>
    <property type="match status" value="1"/>
</dbReference>
<keyword evidence="8" id="KW-1278">Translocase</keyword>
<evidence type="ECO:0000256" key="2">
    <source>
        <dbReference type="ARBA" id="ARBA00005417"/>
    </source>
</evidence>
<dbReference type="CDD" id="cd03257">
    <property type="entry name" value="ABC_NikE_OppD_transporters"/>
    <property type="match status" value="1"/>
</dbReference>
<evidence type="ECO:0000313" key="11">
    <source>
        <dbReference type="EMBL" id="QPC83364.1"/>
    </source>
</evidence>
<evidence type="ECO:0000256" key="6">
    <source>
        <dbReference type="ARBA" id="ARBA00022741"/>
    </source>
</evidence>
<proteinExistence type="inferred from homology"/>
<dbReference type="Pfam" id="PF00005">
    <property type="entry name" value="ABC_tran"/>
    <property type="match status" value="1"/>
</dbReference>
<keyword evidence="4" id="KW-1003">Cell membrane</keyword>
<dbReference type="InterPro" id="IPR003593">
    <property type="entry name" value="AAA+_ATPase"/>
</dbReference>
<organism evidence="11 12">
    <name type="scientific">Phototrophicus methaneseepsis</name>
    <dbReference type="NCBI Taxonomy" id="2710758"/>
    <lineage>
        <taxon>Bacteria</taxon>
        <taxon>Bacillati</taxon>
        <taxon>Chloroflexota</taxon>
        <taxon>Candidatus Thermofontia</taxon>
        <taxon>Phototrophicales</taxon>
        <taxon>Phototrophicaceae</taxon>
        <taxon>Phototrophicus</taxon>
    </lineage>
</organism>
<dbReference type="AlphaFoldDB" id="A0A7S8EAI7"/>
<keyword evidence="6" id="KW-0547">Nucleotide-binding</keyword>
<dbReference type="EMBL" id="CP062983">
    <property type="protein sequence ID" value="QPC83364.1"/>
    <property type="molecule type" value="Genomic_DNA"/>
</dbReference>
<dbReference type="PANTHER" id="PTHR43297:SF14">
    <property type="entry name" value="ATPASE AAA-TYPE CORE DOMAIN-CONTAINING PROTEIN"/>
    <property type="match status" value="1"/>
</dbReference>
<dbReference type="RefSeq" id="WP_195171431.1">
    <property type="nucleotide sequence ID" value="NZ_CP062983.1"/>
</dbReference>
<comment type="similarity">
    <text evidence="2">Belongs to the ABC transporter superfamily.</text>
</comment>
<evidence type="ECO:0000256" key="7">
    <source>
        <dbReference type="ARBA" id="ARBA00022840"/>
    </source>
</evidence>
<dbReference type="PROSITE" id="PS00211">
    <property type="entry name" value="ABC_TRANSPORTER_1"/>
    <property type="match status" value="1"/>
</dbReference>
<keyword evidence="5" id="KW-0997">Cell inner membrane</keyword>
<evidence type="ECO:0000256" key="5">
    <source>
        <dbReference type="ARBA" id="ARBA00022519"/>
    </source>
</evidence>
<keyword evidence="7 11" id="KW-0067">ATP-binding</keyword>
<evidence type="ECO:0000256" key="1">
    <source>
        <dbReference type="ARBA" id="ARBA00004202"/>
    </source>
</evidence>
<dbReference type="InterPro" id="IPR017871">
    <property type="entry name" value="ABC_transporter-like_CS"/>
</dbReference>
<sequence>MTTNNVLLQVKDLRTHFFTEGGVVRAVDGVSFDIQPGKTLGVLGESGCGKSVTGFSILQLINPPGRVIDGEILYHREKNGREEIVDLAKLNPRGEEIRRIRGNEIAMIFQEPMTSLDPLFTIGDQLAEAVLVHQKVSKRAALDRATELLDKVRLPQARSLLKQYPHQLSGGMRQRVMIAMALTGQPKLLIADEPTTALDVTTEAQILELMQNLQDEFGMAMMFVTHDLGVIAEMATDVVVMYLGRVVEKTDIQSLFKEPKHPYTRALLESIPKVGHKVGGHLQTIEGMVPSPFNIPPGCPFHPRCASFMPGVCDAALPADVPLDDEHSVRCFLYSEKTEGDQYGSPA</sequence>
<keyword evidence="12" id="KW-1185">Reference proteome</keyword>
<dbReference type="Gene3D" id="3.40.50.300">
    <property type="entry name" value="P-loop containing nucleotide triphosphate hydrolases"/>
    <property type="match status" value="1"/>
</dbReference>
<name>A0A7S8EAI7_9CHLR</name>
<dbReference type="GO" id="GO:0005886">
    <property type="term" value="C:plasma membrane"/>
    <property type="evidence" value="ECO:0007669"/>
    <property type="project" value="UniProtKB-SubCell"/>
</dbReference>
<dbReference type="SMART" id="SM00382">
    <property type="entry name" value="AAA"/>
    <property type="match status" value="1"/>
</dbReference>
<dbReference type="GO" id="GO:0016887">
    <property type="term" value="F:ATP hydrolysis activity"/>
    <property type="evidence" value="ECO:0007669"/>
    <property type="project" value="InterPro"/>
</dbReference>
<dbReference type="KEGG" id="pmet:G4Y79_03005"/>
<evidence type="ECO:0000256" key="3">
    <source>
        <dbReference type="ARBA" id="ARBA00022448"/>
    </source>
</evidence>
<dbReference type="InterPro" id="IPR050388">
    <property type="entry name" value="ABC_Ni/Peptide_Import"/>
</dbReference>
<dbReference type="GO" id="GO:0005524">
    <property type="term" value="F:ATP binding"/>
    <property type="evidence" value="ECO:0007669"/>
    <property type="project" value="UniProtKB-KW"/>
</dbReference>
<accession>A0A7S8EAI7</accession>
<dbReference type="InterPro" id="IPR013563">
    <property type="entry name" value="Oligopep_ABC_C"/>
</dbReference>
<dbReference type="FunFam" id="3.40.50.300:FF:000016">
    <property type="entry name" value="Oligopeptide ABC transporter ATP-binding component"/>
    <property type="match status" value="1"/>
</dbReference>
<dbReference type="SUPFAM" id="SSF52540">
    <property type="entry name" value="P-loop containing nucleoside triphosphate hydrolases"/>
    <property type="match status" value="1"/>
</dbReference>
<evidence type="ECO:0000256" key="9">
    <source>
        <dbReference type="ARBA" id="ARBA00023136"/>
    </source>
</evidence>
<dbReference type="NCBIfam" id="TIGR01727">
    <property type="entry name" value="oligo_HPY"/>
    <property type="match status" value="1"/>
</dbReference>